<dbReference type="EMBL" id="CP133612">
    <property type="protein sequence ID" value="WMV10783.1"/>
    <property type="molecule type" value="Genomic_DNA"/>
</dbReference>
<reference evidence="1" key="1">
    <citation type="submission" date="2023-08" db="EMBL/GenBank/DDBJ databases">
        <title>A de novo genome assembly of Solanum verrucosum Schlechtendal, a Mexican diploid species geographically isolated from the other diploid A-genome species in potato relatives.</title>
        <authorList>
            <person name="Hosaka K."/>
        </authorList>
    </citation>
    <scope>NUCLEOTIDE SEQUENCE</scope>
    <source>
        <tissue evidence="1">Young leaves</tissue>
    </source>
</reference>
<organism evidence="1 2">
    <name type="scientific">Solanum verrucosum</name>
    <dbReference type="NCBI Taxonomy" id="315347"/>
    <lineage>
        <taxon>Eukaryota</taxon>
        <taxon>Viridiplantae</taxon>
        <taxon>Streptophyta</taxon>
        <taxon>Embryophyta</taxon>
        <taxon>Tracheophyta</taxon>
        <taxon>Spermatophyta</taxon>
        <taxon>Magnoliopsida</taxon>
        <taxon>eudicotyledons</taxon>
        <taxon>Gunneridae</taxon>
        <taxon>Pentapetalae</taxon>
        <taxon>asterids</taxon>
        <taxon>lamiids</taxon>
        <taxon>Solanales</taxon>
        <taxon>Solanaceae</taxon>
        <taxon>Solanoideae</taxon>
        <taxon>Solaneae</taxon>
        <taxon>Solanum</taxon>
    </lineage>
</organism>
<name>A0AAF0PTL4_SOLVR</name>
<dbReference type="AlphaFoldDB" id="A0AAF0PTL4"/>
<gene>
    <name evidence="1" type="ORF">MTR67_004168</name>
</gene>
<proteinExistence type="predicted"/>
<accession>A0AAF0PTL4</accession>
<evidence type="ECO:0000313" key="2">
    <source>
        <dbReference type="Proteomes" id="UP001234989"/>
    </source>
</evidence>
<dbReference type="Proteomes" id="UP001234989">
    <property type="component" value="Chromosome 1"/>
</dbReference>
<protein>
    <submittedName>
        <fullName evidence="1">Uncharacterized protein</fullName>
    </submittedName>
</protein>
<sequence>MKWSLCIFLYLDFLLVGLQIKLLIINYTEVCTLSLFDEGKEASSGGGIYRLVDVRDVANAHILAFEVPSANGRYCLVEANGYSSLVLKILQKFNPSIQGRTYSGSSGFI</sequence>
<dbReference type="Gene3D" id="3.40.50.720">
    <property type="entry name" value="NAD(P)-binding Rossmann-like Domain"/>
    <property type="match status" value="1"/>
</dbReference>
<evidence type="ECO:0000313" key="1">
    <source>
        <dbReference type="EMBL" id="WMV10783.1"/>
    </source>
</evidence>
<keyword evidence="2" id="KW-1185">Reference proteome</keyword>